<sequence>MHLYHPLCRYSCANPEHRLTLQADHSHPTAVQKIAAPRCVIVIDDALPAGKACNAAAVIALTIGERHPYLVGAPLIDAQDVHHPGLIPVGISVLKASVGQLSKLRADALEKEFDIVGFPVQGQQTKDYTAFRDAVRAVDTHELAYVGVGIVGENKAVRKLVSDFELMQ</sequence>
<protein>
    <submittedName>
        <fullName evidence="1">DUF2000 domain-containing protein</fullName>
    </submittedName>
</protein>
<dbReference type="Pfam" id="PF09391">
    <property type="entry name" value="DUF2000"/>
    <property type="match status" value="1"/>
</dbReference>
<proteinExistence type="predicted"/>
<dbReference type="InterPro" id="IPR023476">
    <property type="entry name" value="Pep_tRNA_hydro_II_dom_sf"/>
</dbReference>
<reference evidence="1 2" key="1">
    <citation type="submission" date="2021-07" db="EMBL/GenBank/DDBJ databases">
        <title>Paraburkholderia edwinii protects Aspergillus sp. from phenazines by acting as a toxin sponge.</title>
        <authorList>
            <person name="Dahlstrom K.M."/>
            <person name="Newman D.K."/>
        </authorList>
    </citation>
    <scope>NUCLEOTIDE SEQUENCE [LARGE SCALE GENOMIC DNA]</scope>
    <source>
        <strain evidence="1 2">Pe01</strain>
    </source>
</reference>
<gene>
    <name evidence="1" type="ORF">KZJ38_11010</name>
</gene>
<dbReference type="EMBL" id="CP080095">
    <property type="protein sequence ID" value="QYD66954.1"/>
    <property type="molecule type" value="Genomic_DNA"/>
</dbReference>
<name>A0ABX8UIW3_9BURK</name>
<dbReference type="InterPro" id="IPR018988">
    <property type="entry name" value="DUF2000"/>
</dbReference>
<dbReference type="Gene3D" id="3.40.1490.10">
    <property type="entry name" value="Bit1"/>
    <property type="match status" value="1"/>
</dbReference>
<evidence type="ECO:0000313" key="2">
    <source>
        <dbReference type="Proteomes" id="UP000826462"/>
    </source>
</evidence>
<keyword evidence="2" id="KW-1185">Reference proteome</keyword>
<dbReference type="Proteomes" id="UP000826462">
    <property type="component" value="Chromosome 1"/>
</dbReference>
<accession>A0ABX8UIW3</accession>
<organism evidence="1 2">
    <name type="scientific">Paraburkholderia edwinii</name>
    <dbReference type="NCBI Taxonomy" id="2861782"/>
    <lineage>
        <taxon>Bacteria</taxon>
        <taxon>Pseudomonadati</taxon>
        <taxon>Pseudomonadota</taxon>
        <taxon>Betaproteobacteria</taxon>
        <taxon>Burkholderiales</taxon>
        <taxon>Burkholderiaceae</taxon>
        <taxon>Paraburkholderia</taxon>
    </lineage>
</organism>
<dbReference type="SUPFAM" id="SSF102462">
    <property type="entry name" value="Peptidyl-tRNA hydrolase II"/>
    <property type="match status" value="1"/>
</dbReference>
<evidence type="ECO:0000313" key="1">
    <source>
        <dbReference type="EMBL" id="QYD66954.1"/>
    </source>
</evidence>